<sequence length="322" mass="35662">MKNKYLKHSGKCAGTWLVALILGTGLVSCNEKESTYDASGVFEAEETIISAEATGVITWLELEEGQMLPAGKEVGVIDTTQLYLRKKQLQAQYNAIGGKTPQIAKQTAAYKKQMALTESQINTLLIEKKRIENLLKVDAATPKQLDDINGQLDVLTKQLEVIRNQDIAQTSVLSTQTKSILSEGLPLQVQIEQVEDQLEKCHIINPVTGTVLSKYLEANEMAVPGKPIYKIADLSTLILRAYIAGNQLPQVRLNQKVKVLTDSGKGEYQTREGIVTWISSKAEFTPKTIQTKDERANMVYAVKVLVKNDGYLKIGMYGEIKF</sequence>
<keyword evidence="2" id="KW-0175">Coiled coil</keyword>
<reference evidence="3" key="1">
    <citation type="submission" date="2021-04" db="EMBL/GenBank/DDBJ databases">
        <authorList>
            <person name="Rodrigo-Torres L."/>
            <person name="Arahal R. D."/>
            <person name="Lucena T."/>
        </authorList>
    </citation>
    <scope>NUCLEOTIDE SEQUENCE</scope>
    <source>
        <strain evidence="3">CECT 9275</strain>
    </source>
</reference>
<dbReference type="PROSITE" id="PS51257">
    <property type="entry name" value="PROKAR_LIPOPROTEIN"/>
    <property type="match status" value="1"/>
</dbReference>
<dbReference type="PANTHER" id="PTHR32347:SF23">
    <property type="entry name" value="BLL5650 PROTEIN"/>
    <property type="match status" value="1"/>
</dbReference>
<evidence type="ECO:0000256" key="1">
    <source>
        <dbReference type="ARBA" id="ARBA00004196"/>
    </source>
</evidence>
<accession>A0A916N356</accession>
<dbReference type="InterPro" id="IPR050465">
    <property type="entry name" value="UPF0194_transport"/>
</dbReference>
<gene>
    <name evidence="3" type="ORF">DYBT9275_01178</name>
</gene>
<dbReference type="Gene3D" id="2.40.30.170">
    <property type="match status" value="1"/>
</dbReference>
<dbReference type="GO" id="GO:0030313">
    <property type="term" value="C:cell envelope"/>
    <property type="evidence" value="ECO:0007669"/>
    <property type="project" value="UniProtKB-SubCell"/>
</dbReference>
<dbReference type="PANTHER" id="PTHR32347">
    <property type="entry name" value="EFFLUX SYSTEM COMPONENT YKNX-RELATED"/>
    <property type="match status" value="1"/>
</dbReference>
<dbReference type="EMBL" id="CAJRAF010000001">
    <property type="protein sequence ID" value="CAG4993484.1"/>
    <property type="molecule type" value="Genomic_DNA"/>
</dbReference>
<name>A0A916N356_9BACT</name>
<protein>
    <recommendedName>
        <fullName evidence="5">HlyD family secretion protein</fullName>
    </recommendedName>
</protein>
<dbReference type="AlphaFoldDB" id="A0A916N356"/>
<organism evidence="3 4">
    <name type="scientific">Dyadobacter helix</name>
    <dbReference type="NCBI Taxonomy" id="2822344"/>
    <lineage>
        <taxon>Bacteria</taxon>
        <taxon>Pseudomonadati</taxon>
        <taxon>Bacteroidota</taxon>
        <taxon>Cytophagia</taxon>
        <taxon>Cytophagales</taxon>
        <taxon>Spirosomataceae</taxon>
        <taxon>Dyadobacter</taxon>
    </lineage>
</organism>
<dbReference type="RefSeq" id="WP_215237860.1">
    <property type="nucleotide sequence ID" value="NZ_CAJRAF010000001.1"/>
</dbReference>
<comment type="subcellular location">
    <subcellularLocation>
        <location evidence="1">Cell envelope</location>
    </subcellularLocation>
</comment>
<evidence type="ECO:0008006" key="5">
    <source>
        <dbReference type="Google" id="ProtNLM"/>
    </source>
</evidence>
<evidence type="ECO:0000313" key="4">
    <source>
        <dbReference type="Proteomes" id="UP000680038"/>
    </source>
</evidence>
<evidence type="ECO:0000256" key="2">
    <source>
        <dbReference type="ARBA" id="ARBA00023054"/>
    </source>
</evidence>
<proteinExistence type="predicted"/>
<keyword evidence="4" id="KW-1185">Reference proteome</keyword>
<dbReference type="Proteomes" id="UP000680038">
    <property type="component" value="Unassembled WGS sequence"/>
</dbReference>
<evidence type="ECO:0000313" key="3">
    <source>
        <dbReference type="EMBL" id="CAG4993484.1"/>
    </source>
</evidence>
<comment type="caution">
    <text evidence="3">The sequence shown here is derived from an EMBL/GenBank/DDBJ whole genome shotgun (WGS) entry which is preliminary data.</text>
</comment>